<name>A0AAV5IUP1_9ROSI</name>
<evidence type="ECO:0000313" key="1">
    <source>
        <dbReference type="EMBL" id="GKV05572.1"/>
    </source>
</evidence>
<keyword evidence="2" id="KW-1185">Reference proteome</keyword>
<dbReference type="AlphaFoldDB" id="A0AAV5IUP1"/>
<sequence>MCFHVDIISMGAFHGHSILIYVSKSCIRFPQEDQVPATS</sequence>
<dbReference type="EMBL" id="BPVZ01000024">
    <property type="protein sequence ID" value="GKV05572.1"/>
    <property type="molecule type" value="Genomic_DNA"/>
</dbReference>
<reference evidence="1 2" key="1">
    <citation type="journal article" date="2021" name="Commun. Biol.">
        <title>The genome of Shorea leprosula (Dipterocarpaceae) highlights the ecological relevance of drought in aseasonal tropical rainforests.</title>
        <authorList>
            <person name="Ng K.K.S."/>
            <person name="Kobayashi M.J."/>
            <person name="Fawcett J.A."/>
            <person name="Hatakeyama M."/>
            <person name="Paape T."/>
            <person name="Ng C.H."/>
            <person name="Ang C.C."/>
            <person name="Tnah L.H."/>
            <person name="Lee C.T."/>
            <person name="Nishiyama T."/>
            <person name="Sese J."/>
            <person name="O'Brien M.J."/>
            <person name="Copetti D."/>
            <person name="Mohd Noor M.I."/>
            <person name="Ong R.C."/>
            <person name="Putra M."/>
            <person name="Sireger I.Z."/>
            <person name="Indrioko S."/>
            <person name="Kosugi Y."/>
            <person name="Izuno A."/>
            <person name="Isagi Y."/>
            <person name="Lee S.L."/>
            <person name="Shimizu K.K."/>
        </authorList>
    </citation>
    <scope>NUCLEOTIDE SEQUENCE [LARGE SCALE GENOMIC DNA]</scope>
    <source>
        <strain evidence="1">214</strain>
    </source>
</reference>
<gene>
    <name evidence="1" type="ORF">SLEP1_g17570</name>
</gene>
<dbReference type="Proteomes" id="UP001054252">
    <property type="component" value="Unassembled WGS sequence"/>
</dbReference>
<evidence type="ECO:0000313" key="2">
    <source>
        <dbReference type="Proteomes" id="UP001054252"/>
    </source>
</evidence>
<proteinExistence type="predicted"/>
<evidence type="ECO:0008006" key="3">
    <source>
        <dbReference type="Google" id="ProtNLM"/>
    </source>
</evidence>
<organism evidence="1 2">
    <name type="scientific">Rubroshorea leprosula</name>
    <dbReference type="NCBI Taxonomy" id="152421"/>
    <lineage>
        <taxon>Eukaryota</taxon>
        <taxon>Viridiplantae</taxon>
        <taxon>Streptophyta</taxon>
        <taxon>Embryophyta</taxon>
        <taxon>Tracheophyta</taxon>
        <taxon>Spermatophyta</taxon>
        <taxon>Magnoliopsida</taxon>
        <taxon>eudicotyledons</taxon>
        <taxon>Gunneridae</taxon>
        <taxon>Pentapetalae</taxon>
        <taxon>rosids</taxon>
        <taxon>malvids</taxon>
        <taxon>Malvales</taxon>
        <taxon>Dipterocarpaceae</taxon>
        <taxon>Rubroshorea</taxon>
    </lineage>
</organism>
<protein>
    <recommendedName>
        <fullName evidence="3">Ycf15</fullName>
    </recommendedName>
</protein>
<comment type="caution">
    <text evidence="1">The sequence shown here is derived from an EMBL/GenBank/DDBJ whole genome shotgun (WGS) entry which is preliminary data.</text>
</comment>
<accession>A0AAV5IUP1</accession>